<dbReference type="AlphaFoldDB" id="A0A1I4MAM2"/>
<gene>
    <name evidence="3" type="ORF">SAMN05192568_101627</name>
</gene>
<feature type="transmembrane region" description="Helical" evidence="1">
    <location>
        <begin position="95"/>
        <end position="110"/>
    </location>
</feature>
<feature type="transmembrane region" description="Helical" evidence="1">
    <location>
        <begin position="263"/>
        <end position="284"/>
    </location>
</feature>
<reference evidence="4" key="1">
    <citation type="submission" date="2016-10" db="EMBL/GenBank/DDBJ databases">
        <authorList>
            <person name="Varghese N."/>
            <person name="Submissions S."/>
        </authorList>
    </citation>
    <scope>NUCLEOTIDE SEQUENCE [LARGE SCALE GENOMIC DNA]</scope>
    <source>
        <strain evidence="4">BL36</strain>
    </source>
</reference>
<evidence type="ECO:0000313" key="4">
    <source>
        <dbReference type="Proteomes" id="UP000199048"/>
    </source>
</evidence>
<feature type="transmembrane region" description="Helical" evidence="1">
    <location>
        <begin position="148"/>
        <end position="171"/>
    </location>
</feature>
<dbReference type="OrthoDB" id="9807745at2"/>
<dbReference type="PANTHER" id="PTHR23028:SF53">
    <property type="entry name" value="ACYL_TRANSF_3 DOMAIN-CONTAINING PROTEIN"/>
    <property type="match status" value="1"/>
</dbReference>
<dbReference type="GO" id="GO:0016787">
    <property type="term" value="F:hydrolase activity"/>
    <property type="evidence" value="ECO:0007669"/>
    <property type="project" value="UniProtKB-KW"/>
</dbReference>
<dbReference type="RefSeq" id="WP_092042331.1">
    <property type="nucleotide sequence ID" value="NZ_FOTK01000016.1"/>
</dbReference>
<dbReference type="Pfam" id="PF01757">
    <property type="entry name" value="Acyl_transf_3"/>
    <property type="match status" value="1"/>
</dbReference>
<name>A0A1I4MAM2_9HYPH</name>
<dbReference type="EMBL" id="FOTK01000016">
    <property type="protein sequence ID" value="SFM00274.1"/>
    <property type="molecule type" value="Genomic_DNA"/>
</dbReference>
<dbReference type="PANTHER" id="PTHR23028">
    <property type="entry name" value="ACETYLTRANSFERASE"/>
    <property type="match status" value="1"/>
</dbReference>
<dbReference type="InterPro" id="IPR050879">
    <property type="entry name" value="Acyltransferase_3"/>
</dbReference>
<keyword evidence="1" id="KW-0472">Membrane</keyword>
<evidence type="ECO:0000256" key="1">
    <source>
        <dbReference type="SAM" id="Phobius"/>
    </source>
</evidence>
<keyword evidence="3" id="KW-0012">Acyltransferase</keyword>
<keyword evidence="3" id="KW-0378">Hydrolase</keyword>
<keyword evidence="3" id="KW-0808">Transferase</keyword>
<keyword evidence="4" id="KW-1185">Reference proteome</keyword>
<feature type="transmembrane region" description="Helical" evidence="1">
    <location>
        <begin position="290"/>
        <end position="310"/>
    </location>
</feature>
<protein>
    <submittedName>
        <fullName evidence="3">Peptidoglycan/LPS O-acetylase OafA/YrhL, contains acyltransferase and SGNH-hydrolase domains</fullName>
    </submittedName>
</protein>
<evidence type="ECO:0000313" key="3">
    <source>
        <dbReference type="EMBL" id="SFM00274.1"/>
    </source>
</evidence>
<dbReference type="STRING" id="582667.SAMN05192568_101627"/>
<dbReference type="GO" id="GO:0009103">
    <property type="term" value="P:lipopolysaccharide biosynthetic process"/>
    <property type="evidence" value="ECO:0007669"/>
    <property type="project" value="TreeGrafter"/>
</dbReference>
<dbReference type="Proteomes" id="UP000199048">
    <property type="component" value="Unassembled WGS sequence"/>
</dbReference>
<accession>A0A1I4MAM2</accession>
<keyword evidence="1" id="KW-1133">Transmembrane helix</keyword>
<keyword evidence="1" id="KW-0812">Transmembrane</keyword>
<organism evidence="3 4">
    <name type="scientific">Methylobacterium pseudosasicola</name>
    <dbReference type="NCBI Taxonomy" id="582667"/>
    <lineage>
        <taxon>Bacteria</taxon>
        <taxon>Pseudomonadati</taxon>
        <taxon>Pseudomonadota</taxon>
        <taxon>Alphaproteobacteria</taxon>
        <taxon>Hyphomicrobiales</taxon>
        <taxon>Methylobacteriaceae</taxon>
        <taxon>Methylobacterium</taxon>
    </lineage>
</organism>
<dbReference type="GO" id="GO:0016747">
    <property type="term" value="F:acyltransferase activity, transferring groups other than amino-acyl groups"/>
    <property type="evidence" value="ECO:0007669"/>
    <property type="project" value="InterPro"/>
</dbReference>
<proteinExistence type="predicted"/>
<dbReference type="GO" id="GO:0016020">
    <property type="term" value="C:membrane"/>
    <property type="evidence" value="ECO:0007669"/>
    <property type="project" value="TreeGrafter"/>
</dbReference>
<sequence>MPPRHLPVLDGWRGGAILLVLVGHFATSRGINLGRFGVELFFVLSGRLMAEILFVRATPLTTFFVRRASRIYPALICFVLAMSLLALATGHRQQLYGCLAAVTLTYNYYHLYFGEVPNVDHIWSLCVEEHSYILLGLVALLQRRFGFPLLPVIAALAALACLNGLVSTLVGGTYPDVYWRSDVRGASVLLGAAAYLKFGRGDASREIPASRPALLLLVGLLLNVNAVPDPIKYSLGTALLALAVASIPRAPAALRAGLTSTPLLLFGACSYSIYLWQQPFYVLHDALGDWFSTALVLPAIALGIASLLLIERPMRGYLNRVFDRAAGRGGDAVKSYATL</sequence>
<feature type="domain" description="Acyltransferase 3" evidence="2">
    <location>
        <begin position="9"/>
        <end position="309"/>
    </location>
</feature>
<dbReference type="InterPro" id="IPR002656">
    <property type="entry name" value="Acyl_transf_3_dom"/>
</dbReference>
<feature type="transmembrane region" description="Helical" evidence="1">
    <location>
        <begin position="71"/>
        <end position="88"/>
    </location>
</feature>
<evidence type="ECO:0000259" key="2">
    <source>
        <dbReference type="Pfam" id="PF01757"/>
    </source>
</evidence>